<sequence length="129" mass="14836">MVLESFIEASSAIMSELRLNSQSFSSTHKSYHQSPHRTRSNQDLNNGSRRRPTTGDARSRERGPTVPRRRKIAHLALHQRSGYPPHTKAALRCTSSSSANWQRMAFDHISFKLRSKLREVCKPKSRVYM</sequence>
<proteinExistence type="predicted"/>
<protein>
    <submittedName>
        <fullName evidence="2">Uncharacterized protein</fullName>
    </submittedName>
</protein>
<name>A0A9P4V143_9PLEO</name>
<feature type="compositionally biased region" description="Basic residues" evidence="1">
    <location>
        <begin position="29"/>
        <end position="39"/>
    </location>
</feature>
<dbReference type="Proteomes" id="UP000799444">
    <property type="component" value="Unassembled WGS sequence"/>
</dbReference>
<evidence type="ECO:0000313" key="2">
    <source>
        <dbReference type="EMBL" id="KAF2731910.1"/>
    </source>
</evidence>
<accession>A0A9P4V143</accession>
<reference evidence="2" key="1">
    <citation type="journal article" date="2020" name="Stud. Mycol.">
        <title>101 Dothideomycetes genomes: a test case for predicting lifestyles and emergence of pathogens.</title>
        <authorList>
            <person name="Haridas S."/>
            <person name="Albert R."/>
            <person name="Binder M."/>
            <person name="Bloem J."/>
            <person name="Labutti K."/>
            <person name="Salamov A."/>
            <person name="Andreopoulos B."/>
            <person name="Baker S."/>
            <person name="Barry K."/>
            <person name="Bills G."/>
            <person name="Bluhm B."/>
            <person name="Cannon C."/>
            <person name="Castanera R."/>
            <person name="Culley D."/>
            <person name="Daum C."/>
            <person name="Ezra D."/>
            <person name="Gonzalez J."/>
            <person name="Henrissat B."/>
            <person name="Kuo A."/>
            <person name="Liang C."/>
            <person name="Lipzen A."/>
            <person name="Lutzoni F."/>
            <person name="Magnuson J."/>
            <person name="Mondo S."/>
            <person name="Nolan M."/>
            <person name="Ohm R."/>
            <person name="Pangilinan J."/>
            <person name="Park H.-J."/>
            <person name="Ramirez L."/>
            <person name="Alfaro M."/>
            <person name="Sun H."/>
            <person name="Tritt A."/>
            <person name="Yoshinaga Y."/>
            <person name="Zwiers L.-H."/>
            <person name="Turgeon B."/>
            <person name="Goodwin S."/>
            <person name="Spatafora J."/>
            <person name="Crous P."/>
            <person name="Grigoriev I."/>
        </authorList>
    </citation>
    <scope>NUCLEOTIDE SEQUENCE</scope>
    <source>
        <strain evidence="2">CBS 125425</strain>
    </source>
</reference>
<evidence type="ECO:0000256" key="1">
    <source>
        <dbReference type="SAM" id="MobiDB-lite"/>
    </source>
</evidence>
<comment type="caution">
    <text evidence="2">The sequence shown here is derived from an EMBL/GenBank/DDBJ whole genome shotgun (WGS) entry which is preliminary data.</text>
</comment>
<keyword evidence="3" id="KW-1185">Reference proteome</keyword>
<feature type="region of interest" description="Disordered" evidence="1">
    <location>
        <begin position="22"/>
        <end position="70"/>
    </location>
</feature>
<gene>
    <name evidence="2" type="ORF">EJ04DRAFT_360850</name>
</gene>
<dbReference type="AlphaFoldDB" id="A0A9P4V143"/>
<dbReference type="EMBL" id="ML996187">
    <property type="protein sequence ID" value="KAF2731910.1"/>
    <property type="molecule type" value="Genomic_DNA"/>
</dbReference>
<evidence type="ECO:0000313" key="3">
    <source>
        <dbReference type="Proteomes" id="UP000799444"/>
    </source>
</evidence>
<organism evidence="2 3">
    <name type="scientific">Polyplosphaeria fusca</name>
    <dbReference type="NCBI Taxonomy" id="682080"/>
    <lineage>
        <taxon>Eukaryota</taxon>
        <taxon>Fungi</taxon>
        <taxon>Dikarya</taxon>
        <taxon>Ascomycota</taxon>
        <taxon>Pezizomycotina</taxon>
        <taxon>Dothideomycetes</taxon>
        <taxon>Pleosporomycetidae</taxon>
        <taxon>Pleosporales</taxon>
        <taxon>Tetraplosphaeriaceae</taxon>
        <taxon>Polyplosphaeria</taxon>
    </lineage>
</organism>